<dbReference type="InterPro" id="IPR052531">
    <property type="entry name" value="CarD-like_regulator"/>
</dbReference>
<dbReference type="SUPFAM" id="SSF141259">
    <property type="entry name" value="CarD-like"/>
    <property type="match status" value="1"/>
</dbReference>
<dbReference type="PANTHER" id="PTHR38447:SF1">
    <property type="entry name" value="RNA POLYMERASE-BINDING TRANSCRIPTION FACTOR CARD"/>
    <property type="match status" value="1"/>
</dbReference>
<dbReference type="EMBL" id="CAEZXP010000001">
    <property type="protein sequence ID" value="CAB4688326.1"/>
    <property type="molecule type" value="Genomic_DNA"/>
</dbReference>
<reference evidence="3" key="1">
    <citation type="submission" date="2020-05" db="EMBL/GenBank/DDBJ databases">
        <authorList>
            <person name="Chiriac C."/>
            <person name="Salcher M."/>
            <person name="Ghai R."/>
            <person name="Kavagutti S V."/>
        </authorList>
    </citation>
    <scope>NUCLEOTIDE SEQUENCE</scope>
</reference>
<evidence type="ECO:0000259" key="2">
    <source>
        <dbReference type="SMART" id="SM01058"/>
    </source>
</evidence>
<feature type="domain" description="CarD-like/TRCF RNAP-interacting" evidence="2">
    <location>
        <begin position="1"/>
        <end position="111"/>
    </location>
</feature>
<gene>
    <name evidence="3" type="ORF">UFOPK2399_00518</name>
</gene>
<dbReference type="AlphaFoldDB" id="A0A6J6NQ11"/>
<dbReference type="GO" id="GO:0009303">
    <property type="term" value="P:rRNA transcription"/>
    <property type="evidence" value="ECO:0007669"/>
    <property type="project" value="TreeGrafter"/>
</dbReference>
<sequence>MYEVGDNVVYPHHGAGTVVSREKREVLGEMRELLTIKILHNDMTLTIPVDSIERVGLRTVIDEEAIKKVIGYLTSGGTAMPPNWNRRFKHNRDKMRTGDIFELAEVVCNLSLRDVDKGLSTGEKQMYVKAKKILASELMYAKDMTEEEALAWLDEVLVNQAGGAKKPATVAAKKPAATKPAASKAAPKKTPAAA</sequence>
<organism evidence="3">
    <name type="scientific">freshwater metagenome</name>
    <dbReference type="NCBI Taxonomy" id="449393"/>
    <lineage>
        <taxon>unclassified sequences</taxon>
        <taxon>metagenomes</taxon>
        <taxon>ecological metagenomes</taxon>
    </lineage>
</organism>
<dbReference type="Gene3D" id="2.40.10.170">
    <property type="match status" value="1"/>
</dbReference>
<evidence type="ECO:0000256" key="1">
    <source>
        <dbReference type="SAM" id="MobiDB-lite"/>
    </source>
</evidence>
<accession>A0A6J6NQ11</accession>
<dbReference type="InterPro" id="IPR042215">
    <property type="entry name" value="CarD-like_C"/>
</dbReference>
<name>A0A6J6NQ11_9ZZZZ</name>
<dbReference type="InterPro" id="IPR048792">
    <property type="entry name" value="CarD_C"/>
</dbReference>
<dbReference type="InterPro" id="IPR036101">
    <property type="entry name" value="CarD-like/TRCF_RID_sf"/>
</dbReference>
<dbReference type="Pfam" id="PF21095">
    <property type="entry name" value="CarD_C"/>
    <property type="match status" value="1"/>
</dbReference>
<evidence type="ECO:0000313" key="3">
    <source>
        <dbReference type="EMBL" id="CAB4688326.1"/>
    </source>
</evidence>
<dbReference type="SMART" id="SM01058">
    <property type="entry name" value="CarD_TRCF"/>
    <property type="match status" value="1"/>
</dbReference>
<proteinExistence type="predicted"/>
<feature type="region of interest" description="Disordered" evidence="1">
    <location>
        <begin position="164"/>
        <end position="194"/>
    </location>
</feature>
<dbReference type="Pfam" id="PF02559">
    <property type="entry name" value="CarD_TRCF_RID"/>
    <property type="match status" value="1"/>
</dbReference>
<protein>
    <submittedName>
        <fullName evidence="3">Unannotated protein</fullName>
    </submittedName>
</protein>
<dbReference type="PANTHER" id="PTHR38447">
    <property type="entry name" value="TRANSCRIPTION FACTOR YDEB-RELATED"/>
    <property type="match status" value="1"/>
</dbReference>
<dbReference type="Gene3D" id="1.20.58.1290">
    <property type="entry name" value="CarD-like, C-terminal domain"/>
    <property type="match status" value="1"/>
</dbReference>
<dbReference type="InterPro" id="IPR003711">
    <property type="entry name" value="CarD-like/TRCF_RID"/>
</dbReference>